<keyword evidence="7 9" id="KW-0804">Transcription</keyword>
<keyword evidence="6 10" id="KW-0175">Coiled coil</keyword>
<keyword evidence="5 9" id="KW-0805">Transcription regulation</keyword>
<evidence type="ECO:0000256" key="10">
    <source>
        <dbReference type="SAM" id="Coils"/>
    </source>
</evidence>
<evidence type="ECO:0000313" key="12">
    <source>
        <dbReference type="Proteomes" id="UP000191024"/>
    </source>
</evidence>
<reference evidence="12" key="1">
    <citation type="submission" date="2016-03" db="EMBL/GenBank/DDBJ databases">
        <authorList>
            <person name="Devillers H."/>
        </authorList>
    </citation>
    <scope>NUCLEOTIDE SEQUENCE [LARGE SCALE GENOMIC DNA]</scope>
</reference>
<dbReference type="PANTHER" id="PTHR13476">
    <property type="entry name" value="CHROMATIN MODIFICATION-RELATED PROTEIN MEAF6"/>
    <property type="match status" value="1"/>
</dbReference>
<comment type="subcellular location">
    <subcellularLocation>
        <location evidence="1 9">Nucleus</location>
    </subcellularLocation>
</comment>
<dbReference type="OrthoDB" id="440324at2759"/>
<dbReference type="STRING" id="1230905.A0A1G4K0U8"/>
<organism evidence="11 12">
    <name type="scientific">Lachancea mirantina</name>
    <dbReference type="NCBI Taxonomy" id="1230905"/>
    <lineage>
        <taxon>Eukaryota</taxon>
        <taxon>Fungi</taxon>
        <taxon>Dikarya</taxon>
        <taxon>Ascomycota</taxon>
        <taxon>Saccharomycotina</taxon>
        <taxon>Saccharomycetes</taxon>
        <taxon>Saccharomycetales</taxon>
        <taxon>Saccharomycetaceae</taxon>
        <taxon>Lachancea</taxon>
    </lineage>
</organism>
<evidence type="ECO:0000256" key="1">
    <source>
        <dbReference type="ARBA" id="ARBA00004123"/>
    </source>
</evidence>
<dbReference type="EMBL" id="LT598467">
    <property type="protein sequence ID" value="SCU97118.1"/>
    <property type="molecule type" value="Genomic_DNA"/>
</dbReference>
<dbReference type="GO" id="GO:0006325">
    <property type="term" value="P:chromatin organization"/>
    <property type="evidence" value="ECO:0007669"/>
    <property type="project" value="UniProtKB-KW"/>
</dbReference>
<dbReference type="GO" id="GO:0005634">
    <property type="term" value="C:nucleus"/>
    <property type="evidence" value="ECO:0007669"/>
    <property type="project" value="UniProtKB-SubCell"/>
</dbReference>
<evidence type="ECO:0000256" key="6">
    <source>
        <dbReference type="ARBA" id="ARBA00023054"/>
    </source>
</evidence>
<evidence type="ECO:0000256" key="4">
    <source>
        <dbReference type="ARBA" id="ARBA00022853"/>
    </source>
</evidence>
<comment type="function">
    <text evidence="9">Component of the NuA4 histone acetyltransferase complex which is involved in transcriptional activation of selected genes principally by acetylation of nucleosomal histone H4 and H2A. The NuA4 complex is also involved in DNA repair.</text>
</comment>
<keyword evidence="9" id="KW-0227">DNA damage</keyword>
<evidence type="ECO:0000256" key="7">
    <source>
        <dbReference type="ARBA" id="ARBA00023163"/>
    </source>
</evidence>
<evidence type="ECO:0000256" key="2">
    <source>
        <dbReference type="ARBA" id="ARBA00010916"/>
    </source>
</evidence>
<keyword evidence="12" id="KW-1185">Reference proteome</keyword>
<name>A0A1G4K0U8_9SACH</name>
<comment type="subunit">
    <text evidence="9">Component of the NuA4 histone acetyltransferase complex.</text>
</comment>
<sequence>MEEQKLEYNKLKLELKAAIEERKEQEKEWDRLQQEIFDKETEYLGGNSSSYHGTIIKGFDGFGKHTHESSQNFSDKDRIFSLSSSLFVKQLEGLQEEE</sequence>
<evidence type="ECO:0000256" key="8">
    <source>
        <dbReference type="ARBA" id="ARBA00023242"/>
    </source>
</evidence>
<protein>
    <recommendedName>
        <fullName evidence="3 9">Chromatin modification-related protein EAF6</fullName>
    </recommendedName>
</protein>
<evidence type="ECO:0000313" key="11">
    <source>
        <dbReference type="EMBL" id="SCU97118.1"/>
    </source>
</evidence>
<dbReference type="InterPro" id="IPR015418">
    <property type="entry name" value="Eaf6"/>
</dbReference>
<proteinExistence type="inferred from homology"/>
<comment type="similarity">
    <text evidence="2 9">Belongs to the EAF6 family.</text>
</comment>
<dbReference type="Proteomes" id="UP000191024">
    <property type="component" value="Chromosome F"/>
</dbReference>
<keyword evidence="8 9" id="KW-0539">Nucleus</keyword>
<dbReference type="AlphaFoldDB" id="A0A1G4K0U8"/>
<evidence type="ECO:0000256" key="5">
    <source>
        <dbReference type="ARBA" id="ARBA00023015"/>
    </source>
</evidence>
<dbReference type="GO" id="GO:0035267">
    <property type="term" value="C:NuA4 histone acetyltransferase complex"/>
    <property type="evidence" value="ECO:0007669"/>
    <property type="project" value="UniProtKB-UniRule"/>
</dbReference>
<dbReference type="Pfam" id="PF09340">
    <property type="entry name" value="NuA4"/>
    <property type="match status" value="1"/>
</dbReference>
<feature type="coiled-coil region" evidence="10">
    <location>
        <begin position="1"/>
        <end position="42"/>
    </location>
</feature>
<gene>
    <name evidence="11" type="ORF">LAMI_0F08944G</name>
</gene>
<accession>A0A1G4K0U8</accession>
<evidence type="ECO:0000256" key="9">
    <source>
        <dbReference type="RuleBase" id="RU368022"/>
    </source>
</evidence>
<keyword evidence="9" id="KW-0234">DNA repair</keyword>
<dbReference type="GO" id="GO:0006281">
    <property type="term" value="P:DNA repair"/>
    <property type="evidence" value="ECO:0007669"/>
    <property type="project" value="UniProtKB-UniRule"/>
</dbReference>
<evidence type="ECO:0000256" key="3">
    <source>
        <dbReference type="ARBA" id="ARBA00018504"/>
    </source>
</evidence>
<keyword evidence="4 9" id="KW-0156">Chromatin regulator</keyword>